<accession>A0A4Z1NRJ3</accession>
<organism evidence="2 3">
    <name type="scientific">Venturia nashicola</name>
    <dbReference type="NCBI Taxonomy" id="86259"/>
    <lineage>
        <taxon>Eukaryota</taxon>
        <taxon>Fungi</taxon>
        <taxon>Dikarya</taxon>
        <taxon>Ascomycota</taxon>
        <taxon>Pezizomycotina</taxon>
        <taxon>Dothideomycetes</taxon>
        <taxon>Pleosporomycetidae</taxon>
        <taxon>Venturiales</taxon>
        <taxon>Venturiaceae</taxon>
        <taxon>Venturia</taxon>
    </lineage>
</organism>
<feature type="region of interest" description="Disordered" evidence="1">
    <location>
        <begin position="1"/>
        <end position="66"/>
    </location>
</feature>
<keyword evidence="3" id="KW-1185">Reference proteome</keyword>
<gene>
    <name evidence="2" type="ORF">E6O75_ATG06387</name>
</gene>
<proteinExistence type="predicted"/>
<evidence type="ECO:0000256" key="1">
    <source>
        <dbReference type="SAM" id="MobiDB-lite"/>
    </source>
</evidence>
<feature type="compositionally biased region" description="Polar residues" evidence="1">
    <location>
        <begin position="55"/>
        <end position="66"/>
    </location>
</feature>
<evidence type="ECO:0000313" key="3">
    <source>
        <dbReference type="Proteomes" id="UP000298493"/>
    </source>
</evidence>
<comment type="caution">
    <text evidence="2">The sequence shown here is derived from an EMBL/GenBank/DDBJ whole genome shotgun (WGS) entry which is preliminary data.</text>
</comment>
<protein>
    <submittedName>
        <fullName evidence="2">Uncharacterized protein</fullName>
    </submittedName>
</protein>
<evidence type="ECO:0000313" key="2">
    <source>
        <dbReference type="EMBL" id="TID18311.1"/>
    </source>
</evidence>
<reference evidence="2 3" key="1">
    <citation type="submission" date="2019-04" db="EMBL/GenBank/DDBJ databases">
        <title>High contiguity whole genome sequence and gene annotation resource for two Venturia nashicola isolates.</title>
        <authorList>
            <person name="Prokchorchik M."/>
            <person name="Won K."/>
            <person name="Lee Y."/>
            <person name="Choi E.D."/>
            <person name="Segonzac C."/>
            <person name="Sohn K.H."/>
        </authorList>
    </citation>
    <scope>NUCLEOTIDE SEQUENCE [LARGE SCALE GENOMIC DNA]</scope>
    <source>
        <strain evidence="2 3">PRI2</strain>
    </source>
</reference>
<dbReference type="Proteomes" id="UP000298493">
    <property type="component" value="Unassembled WGS sequence"/>
</dbReference>
<dbReference type="EMBL" id="SNSC02000014">
    <property type="protein sequence ID" value="TID18311.1"/>
    <property type="molecule type" value="Genomic_DNA"/>
</dbReference>
<sequence>MLNPSSEEVKFTVGEEDEATVRRDPSQFPTVAREFARRPLGEKQPATKRPRMSFWNGSSLPQVNAA</sequence>
<name>A0A4Z1NRJ3_9PEZI</name>
<dbReference type="AlphaFoldDB" id="A0A4Z1NRJ3"/>